<dbReference type="EMBL" id="MT143976">
    <property type="protein sequence ID" value="QJA44439.1"/>
    <property type="molecule type" value="Genomic_DNA"/>
</dbReference>
<protein>
    <submittedName>
        <fullName evidence="1">Uncharacterized protein</fullName>
    </submittedName>
</protein>
<sequence length="91" mass="10708">MDLTKLGIDELKKLETEIYKEMKLKDKPRMLMSGYRDYKNLEDLCVEYIDSISNNEVGSIHKNIEICIFEAAMEGVFGKDVWEWIDRNKGE</sequence>
<gene>
    <name evidence="1" type="ORF">TM448A00108_0066</name>
    <name evidence="2" type="ORF">TM448B00355_0038</name>
</gene>
<reference evidence="1" key="1">
    <citation type="submission" date="2020-03" db="EMBL/GenBank/DDBJ databases">
        <title>The deep terrestrial virosphere.</title>
        <authorList>
            <person name="Holmfeldt K."/>
            <person name="Nilsson E."/>
            <person name="Simone D."/>
            <person name="Lopez-Fernandez M."/>
            <person name="Wu X."/>
            <person name="de Brujin I."/>
            <person name="Lundin D."/>
            <person name="Andersson A."/>
            <person name="Bertilsson S."/>
            <person name="Dopson M."/>
        </authorList>
    </citation>
    <scope>NUCLEOTIDE SEQUENCE</scope>
    <source>
        <strain evidence="1">TM448A00108</strain>
        <strain evidence="2">TM448B00355</strain>
    </source>
</reference>
<organism evidence="1">
    <name type="scientific">viral metagenome</name>
    <dbReference type="NCBI Taxonomy" id="1070528"/>
    <lineage>
        <taxon>unclassified sequences</taxon>
        <taxon>metagenomes</taxon>
        <taxon>organismal metagenomes</taxon>
    </lineage>
</organism>
<name>A0A6H1ZAE7_9ZZZZ</name>
<evidence type="ECO:0000313" key="1">
    <source>
        <dbReference type="EMBL" id="QJA44439.1"/>
    </source>
</evidence>
<evidence type="ECO:0000313" key="2">
    <source>
        <dbReference type="EMBL" id="QJH95185.1"/>
    </source>
</evidence>
<dbReference type="AlphaFoldDB" id="A0A6H1ZAE7"/>
<proteinExistence type="predicted"/>
<accession>A0A6H1ZAE7</accession>
<dbReference type="EMBL" id="MT144614">
    <property type="protein sequence ID" value="QJH95185.1"/>
    <property type="molecule type" value="Genomic_DNA"/>
</dbReference>